<keyword evidence="5" id="KW-0808">Transferase</keyword>
<evidence type="ECO:0000256" key="3">
    <source>
        <dbReference type="ARBA" id="ARBA00022490"/>
    </source>
</evidence>
<dbReference type="AlphaFoldDB" id="A0A6P5WVF6"/>
<accession>A0A6P5WVF6</accession>
<dbReference type="InterPro" id="IPR045074">
    <property type="entry name" value="GST_C_Tau"/>
</dbReference>
<dbReference type="SUPFAM" id="SSF47616">
    <property type="entry name" value="GST C-terminal domain-like"/>
    <property type="match status" value="1"/>
</dbReference>
<dbReference type="InterPro" id="IPR010987">
    <property type="entry name" value="Glutathione-S-Trfase_C-like"/>
</dbReference>
<dbReference type="InterPro" id="IPR045073">
    <property type="entry name" value="Omega/Tau-like"/>
</dbReference>
<dbReference type="InterPro" id="IPR036282">
    <property type="entry name" value="Glutathione-S-Trfase_C_sf"/>
</dbReference>
<evidence type="ECO:0000256" key="7">
    <source>
        <dbReference type="ARBA" id="ARBA00047960"/>
    </source>
</evidence>
<evidence type="ECO:0000256" key="4">
    <source>
        <dbReference type="ARBA" id="ARBA00022575"/>
    </source>
</evidence>
<dbReference type="CDD" id="cd03185">
    <property type="entry name" value="GST_C_Tau"/>
    <property type="match status" value="1"/>
</dbReference>
<dbReference type="PROSITE" id="PS50404">
    <property type="entry name" value="GST_NTER"/>
    <property type="match status" value="2"/>
</dbReference>
<evidence type="ECO:0000256" key="6">
    <source>
        <dbReference type="ARBA" id="ARBA00025743"/>
    </source>
</evidence>
<dbReference type="FunFam" id="3.40.30.10:FF:000014">
    <property type="entry name" value="Tau class glutathione S-transferase"/>
    <property type="match status" value="1"/>
</dbReference>
<dbReference type="InterPro" id="IPR004045">
    <property type="entry name" value="Glutathione_S-Trfase_N"/>
</dbReference>
<evidence type="ECO:0000313" key="11">
    <source>
        <dbReference type="RefSeq" id="XP_022719642.1"/>
    </source>
</evidence>
<feature type="domain" description="GST N-terminal" evidence="8">
    <location>
        <begin position="113"/>
        <end position="192"/>
    </location>
</feature>
<dbReference type="Gene3D" id="1.20.1050.10">
    <property type="match status" value="1"/>
</dbReference>
<dbReference type="SFLD" id="SFLDG01152">
    <property type="entry name" value="Main.3:_Omega-_and_Tau-like"/>
    <property type="match status" value="1"/>
</dbReference>
<comment type="catalytic activity">
    <reaction evidence="7">
        <text>RX + glutathione = an S-substituted glutathione + a halide anion + H(+)</text>
        <dbReference type="Rhea" id="RHEA:16437"/>
        <dbReference type="ChEBI" id="CHEBI:15378"/>
        <dbReference type="ChEBI" id="CHEBI:16042"/>
        <dbReference type="ChEBI" id="CHEBI:17792"/>
        <dbReference type="ChEBI" id="CHEBI:57925"/>
        <dbReference type="ChEBI" id="CHEBI:90779"/>
        <dbReference type="EC" id="2.5.1.18"/>
    </reaction>
</comment>
<dbReference type="FunFam" id="1.20.1050.10:FF:000012">
    <property type="entry name" value="Tau class glutathione S-transferase"/>
    <property type="match status" value="1"/>
</dbReference>
<evidence type="ECO:0000313" key="10">
    <source>
        <dbReference type="Proteomes" id="UP000515121"/>
    </source>
</evidence>
<dbReference type="InterPro" id="IPR040079">
    <property type="entry name" value="Glutathione_S-Trfase"/>
</dbReference>
<dbReference type="EC" id="2.5.1.18" evidence="2"/>
<dbReference type="Gene3D" id="3.40.30.10">
    <property type="entry name" value="Glutaredoxin"/>
    <property type="match status" value="2"/>
</dbReference>
<keyword evidence="3" id="KW-0963">Cytoplasm</keyword>
<name>A0A6P5WVF6_DURZI</name>
<keyword evidence="4" id="KW-0216">Detoxification</keyword>
<feature type="domain" description="GST C-terminal" evidence="9">
    <location>
        <begin position="197"/>
        <end position="321"/>
    </location>
</feature>
<dbReference type="SFLD" id="SFLDG00358">
    <property type="entry name" value="Main_(cytGST)"/>
    <property type="match status" value="2"/>
</dbReference>
<dbReference type="InterPro" id="IPR036249">
    <property type="entry name" value="Thioredoxin-like_sf"/>
</dbReference>
<dbReference type="KEGG" id="dzi:111277466"/>
<comment type="subcellular location">
    <subcellularLocation>
        <location evidence="1">Cytoplasm</location>
        <location evidence="1">Cytosol</location>
    </subcellularLocation>
</comment>
<evidence type="ECO:0000259" key="9">
    <source>
        <dbReference type="PROSITE" id="PS50405"/>
    </source>
</evidence>
<dbReference type="CDD" id="cd03058">
    <property type="entry name" value="GST_N_Tau"/>
    <property type="match status" value="2"/>
</dbReference>
<dbReference type="GO" id="GO:0004364">
    <property type="term" value="F:glutathione transferase activity"/>
    <property type="evidence" value="ECO:0007669"/>
    <property type="project" value="UniProtKB-EC"/>
</dbReference>
<comment type="similarity">
    <text evidence="6">Belongs to the GST superfamily. Tau family.</text>
</comment>
<dbReference type="PANTHER" id="PTHR11260">
    <property type="entry name" value="GLUTATHIONE S-TRANSFERASE, GST, SUPERFAMILY, GST DOMAIN CONTAINING"/>
    <property type="match status" value="1"/>
</dbReference>
<evidence type="ECO:0000256" key="2">
    <source>
        <dbReference type="ARBA" id="ARBA00012452"/>
    </source>
</evidence>
<feature type="domain" description="GST N-terminal" evidence="8">
    <location>
        <begin position="5"/>
        <end position="84"/>
    </location>
</feature>
<protein>
    <recommendedName>
        <fullName evidence="2">glutathione transferase</fullName>
        <ecNumber evidence="2">2.5.1.18</ecNumber>
    </recommendedName>
</protein>
<dbReference type="OrthoDB" id="202840at2759"/>
<dbReference type="GO" id="GO:0005829">
    <property type="term" value="C:cytosol"/>
    <property type="evidence" value="ECO:0007669"/>
    <property type="project" value="UniProtKB-SubCell"/>
</dbReference>
<dbReference type="SUPFAM" id="SSF52833">
    <property type="entry name" value="Thioredoxin-like"/>
    <property type="match status" value="2"/>
</dbReference>
<proteinExistence type="inferred from homology"/>
<dbReference type="FunFam" id="3.40.30.10:FF:000044">
    <property type="entry name" value="Glutathione S-transferase GSTU6"/>
    <property type="match status" value="1"/>
</dbReference>
<keyword evidence="10" id="KW-1185">Reference proteome</keyword>
<dbReference type="GeneID" id="111277466"/>
<dbReference type="GO" id="GO:0006749">
    <property type="term" value="P:glutathione metabolic process"/>
    <property type="evidence" value="ECO:0007669"/>
    <property type="project" value="InterPro"/>
</dbReference>
<sequence>MAGSADLKLLGTRQSMFLQRVVWALKLKGIEYEFIEEDLFNKSSMHLKSNPVQKTVPVLIRGQKPIPESKIILEYIDETWKERPNLPQDPLKRAYMRFWAKFIDERKIMAAVGNLKLLGTRHSMFTQRVVWALKLKGIEVEFIEEDLVNKSLLLLALNPVHKKVPVLVHGGKPIIDSKIILEYIDETWKERRLFPQHPPERAYVRFWAAFIDDKLMEASKKAFASTGDDQVKAIKSTVEALQLLEEELHGKKFFGGDQEIGFLDIVAGWIAYWLQFIEEIGGFKVMDSTRFPCLDLWTKNFLQVPSIEQNLPPPDELRNVFSAIRMAMCPK</sequence>
<dbReference type="SFLD" id="SFLDS00019">
    <property type="entry name" value="Glutathione_Transferase_(cytos"/>
    <property type="match status" value="2"/>
</dbReference>
<evidence type="ECO:0000259" key="8">
    <source>
        <dbReference type="PROSITE" id="PS50404"/>
    </source>
</evidence>
<evidence type="ECO:0000256" key="1">
    <source>
        <dbReference type="ARBA" id="ARBA00004514"/>
    </source>
</evidence>
<reference evidence="11" key="1">
    <citation type="submission" date="2025-08" db="UniProtKB">
        <authorList>
            <consortium name="RefSeq"/>
        </authorList>
    </citation>
    <scope>IDENTIFICATION</scope>
    <source>
        <tissue evidence="11">Fruit stalk</tissue>
    </source>
</reference>
<dbReference type="PROSITE" id="PS50405">
    <property type="entry name" value="GST_CTER"/>
    <property type="match status" value="1"/>
</dbReference>
<gene>
    <name evidence="11" type="primary">LOC111277466</name>
</gene>
<organism evidence="10 11">
    <name type="scientific">Durio zibethinus</name>
    <name type="common">Durian</name>
    <dbReference type="NCBI Taxonomy" id="66656"/>
    <lineage>
        <taxon>Eukaryota</taxon>
        <taxon>Viridiplantae</taxon>
        <taxon>Streptophyta</taxon>
        <taxon>Embryophyta</taxon>
        <taxon>Tracheophyta</taxon>
        <taxon>Spermatophyta</taxon>
        <taxon>Magnoliopsida</taxon>
        <taxon>eudicotyledons</taxon>
        <taxon>Gunneridae</taxon>
        <taxon>Pentapetalae</taxon>
        <taxon>rosids</taxon>
        <taxon>malvids</taxon>
        <taxon>Malvales</taxon>
        <taxon>Malvaceae</taxon>
        <taxon>Helicteroideae</taxon>
        <taxon>Durio</taxon>
    </lineage>
</organism>
<dbReference type="Proteomes" id="UP000515121">
    <property type="component" value="Unplaced"/>
</dbReference>
<dbReference type="PANTHER" id="PTHR11260:SF696">
    <property type="entry name" value="GLUTATHIONE TRANSFERASE"/>
    <property type="match status" value="1"/>
</dbReference>
<evidence type="ECO:0000256" key="5">
    <source>
        <dbReference type="ARBA" id="ARBA00022679"/>
    </source>
</evidence>
<dbReference type="GO" id="GO:0009407">
    <property type="term" value="P:toxin catabolic process"/>
    <property type="evidence" value="ECO:0007669"/>
    <property type="project" value="UniProtKB-ARBA"/>
</dbReference>
<dbReference type="Pfam" id="PF02798">
    <property type="entry name" value="GST_N"/>
    <property type="match status" value="2"/>
</dbReference>
<dbReference type="RefSeq" id="XP_022719642.1">
    <property type="nucleotide sequence ID" value="XM_022863907.1"/>
</dbReference>